<protein>
    <submittedName>
        <fullName evidence="1">Uncharacterized protein</fullName>
    </submittedName>
</protein>
<evidence type="ECO:0000313" key="1">
    <source>
        <dbReference type="EMBL" id="KUK45356.1"/>
    </source>
</evidence>
<dbReference type="EMBL" id="LGHB01000001">
    <property type="protein sequence ID" value="KUK97724.1"/>
    <property type="molecule type" value="Genomic_DNA"/>
</dbReference>
<dbReference type="PATRIC" id="fig|301375.6.peg.1149"/>
<organism evidence="1 4">
    <name type="scientific">Methanothrix harundinacea</name>
    <dbReference type="NCBI Taxonomy" id="301375"/>
    <lineage>
        <taxon>Archaea</taxon>
        <taxon>Methanobacteriati</taxon>
        <taxon>Methanobacteriota</taxon>
        <taxon>Stenosarchaea group</taxon>
        <taxon>Methanomicrobia</taxon>
        <taxon>Methanotrichales</taxon>
        <taxon>Methanotrichaceae</taxon>
        <taxon>Methanothrix</taxon>
    </lineage>
</organism>
<dbReference type="Proteomes" id="UP000057043">
    <property type="component" value="Unassembled WGS sequence"/>
</dbReference>
<dbReference type="EMBL" id="LGFT01000004">
    <property type="protein sequence ID" value="KUK45356.1"/>
    <property type="molecule type" value="Genomic_DNA"/>
</dbReference>
<gene>
    <name evidence="1" type="ORF">XD72_0259</name>
    <name evidence="2" type="ORF">XE07_0138</name>
</gene>
<proteinExistence type="predicted"/>
<evidence type="ECO:0000313" key="4">
    <source>
        <dbReference type="Proteomes" id="UP000057043"/>
    </source>
</evidence>
<name>A0A124FMP0_9EURY</name>
<comment type="caution">
    <text evidence="1">The sequence shown here is derived from an EMBL/GenBank/DDBJ whole genome shotgun (WGS) entry which is preliminary data.</text>
</comment>
<evidence type="ECO:0000313" key="2">
    <source>
        <dbReference type="EMBL" id="KUK97724.1"/>
    </source>
</evidence>
<accession>A0A124FMP0</accession>
<dbReference type="AlphaFoldDB" id="A0A124FMP0"/>
<evidence type="ECO:0000313" key="3">
    <source>
        <dbReference type="Proteomes" id="UP000053961"/>
    </source>
</evidence>
<dbReference type="Proteomes" id="UP000053961">
    <property type="component" value="Unassembled WGS sequence"/>
</dbReference>
<reference evidence="3 4" key="2">
    <citation type="journal article" date="2015" name="MBio">
        <title>Genome-Resolved Metagenomic Analysis Reveals Roles for Candidate Phyla and Other Microbial Community Members in Biogeochemical Transformations in Oil Reservoirs.</title>
        <authorList>
            <person name="Hu P."/>
            <person name="Tom L."/>
            <person name="Singh A."/>
            <person name="Thomas B.C."/>
            <person name="Baker B.J."/>
            <person name="Piceno Y.M."/>
            <person name="Andersen G.L."/>
            <person name="Banfield J.F."/>
        </authorList>
    </citation>
    <scope>NUCLEOTIDE SEQUENCE [LARGE SCALE GENOMIC DNA]</scope>
    <source>
        <strain evidence="1">57_489</strain>
    </source>
</reference>
<sequence>MPFNVNQPIAYKVHLVNGMTCPMRYVVEMEVGPDYTDYSVSKKFTSDVSLTAHSSQDVNFEVNFRSPEMSRGAFGLWATDENDTSIWERGWYRVQIAPLVGDQVALEGYDGQPGLIKMITVYKNADVFPKMGTNDTRYSYRIDVFSSSEDVVALQAAPEAIGPWRDLGSQNYTNVGNWQTLRWENVSLDFDFIGAHYRFVGRKQTENFEGPFWPVDYEYKDPGVDPADGFSGSPFTYVLDFNGSKNLDVGLNIWDIDQNQFKLVEKKKYSNATFWQRMVWTGVMPSEMIGSEGASSYYFSFYYPGSESPLGTSREELGKVYQGPEIVLVKYENASVSPERGGTVARYTYSVDVSTALPVCDIELQTSEPGSSLWRSRGIATYNGDPKICWKDVSFDGDVAGNVSYRFIRAASPPTVYQGPKLIKESITGTVMPRRGVMQIFPDNNNLNRYVYTIQIENLGNDSEDVGGVWVELLVKAPNSVWKTVGERKQYASSNGNVSWVIKPFIDVEFLGSAEYKFLINGVDTEIFRGPEIVAMYKNLDYEDVSPGRYNYVAWVNGSVNLTADLIHSTDNENWKNLEDWKGYTAGSGWQKLIWNNKPGYRFYEVDIKFGEEAGPKA</sequence>
<reference evidence="2" key="1">
    <citation type="journal article" date="2015" name="MBio">
        <title>Genome-resolved metagenomic analysis reveals roles for candidate phyla and other microbial community members in biogeochemical transformations in oil reservoirs.</title>
        <authorList>
            <person name="Hu P."/>
            <person name="Tom L."/>
            <person name="Singh A."/>
            <person name="Thomas B.C."/>
            <person name="Baker B.J."/>
            <person name="Piceno Y.M."/>
            <person name="Andersen G.L."/>
            <person name="Banfield J.F."/>
        </authorList>
    </citation>
    <scope>NUCLEOTIDE SEQUENCE [LARGE SCALE GENOMIC DNA]</scope>
    <source>
        <strain evidence="2">56_747</strain>
    </source>
</reference>